<comment type="caution">
    <text evidence="2">The sequence shown here is derived from an EMBL/GenBank/DDBJ whole genome shotgun (WGS) entry which is preliminary data.</text>
</comment>
<dbReference type="Proteomes" id="UP001174210">
    <property type="component" value="Unassembled WGS sequence"/>
</dbReference>
<dbReference type="Pfam" id="PF14325">
    <property type="entry name" value="DUF4383"/>
    <property type="match status" value="1"/>
</dbReference>
<feature type="transmembrane region" description="Helical" evidence="1">
    <location>
        <begin position="53"/>
        <end position="72"/>
    </location>
</feature>
<keyword evidence="3" id="KW-1185">Reference proteome</keyword>
<feature type="transmembrane region" description="Helical" evidence="1">
    <location>
        <begin position="12"/>
        <end position="33"/>
    </location>
</feature>
<sequence>MRNSPNRLVATIFGAVYLLVGLLGFAVTGGVGFVATKGGLLLGIFEVNPLHNIAHLLIGAALLIAGLTRVAAAKAVNTTVGAVYLLLGIVGFFLVGTGANILALNTPDHFLHLVSAIVLLGTGLGADRGTRATTAATAR</sequence>
<organism evidence="2 3">
    <name type="scientific">Leifsonia virtsii</name>
    <dbReference type="NCBI Taxonomy" id="3035915"/>
    <lineage>
        <taxon>Bacteria</taxon>
        <taxon>Bacillati</taxon>
        <taxon>Actinomycetota</taxon>
        <taxon>Actinomycetes</taxon>
        <taxon>Micrococcales</taxon>
        <taxon>Microbacteriaceae</taxon>
        <taxon>Leifsonia</taxon>
    </lineage>
</organism>
<evidence type="ECO:0000313" key="2">
    <source>
        <dbReference type="EMBL" id="MDN4597945.1"/>
    </source>
</evidence>
<dbReference type="EMBL" id="JAROCB010000003">
    <property type="protein sequence ID" value="MDN4597945.1"/>
    <property type="molecule type" value="Genomic_DNA"/>
</dbReference>
<reference evidence="2" key="1">
    <citation type="submission" date="2023-03" db="EMBL/GenBank/DDBJ databases">
        <title>MT1 and MT2 Draft Genomes of Novel Species.</title>
        <authorList>
            <person name="Venkateswaran K."/>
        </authorList>
    </citation>
    <scope>NUCLEOTIDE SEQUENCE</scope>
    <source>
        <strain evidence="2">F6_8S_P_1A</strain>
    </source>
</reference>
<feature type="transmembrane region" description="Helical" evidence="1">
    <location>
        <begin position="109"/>
        <end position="126"/>
    </location>
</feature>
<keyword evidence="1" id="KW-0812">Transmembrane</keyword>
<name>A0ABT8IYS3_9MICO</name>
<protein>
    <submittedName>
        <fullName evidence="2">DUF4383 domain-containing protein</fullName>
    </submittedName>
</protein>
<feature type="transmembrane region" description="Helical" evidence="1">
    <location>
        <begin position="84"/>
        <end position="103"/>
    </location>
</feature>
<keyword evidence="1" id="KW-0472">Membrane</keyword>
<evidence type="ECO:0000256" key="1">
    <source>
        <dbReference type="SAM" id="Phobius"/>
    </source>
</evidence>
<accession>A0ABT8IYS3</accession>
<gene>
    <name evidence="2" type="ORF">P5G59_12390</name>
</gene>
<proteinExistence type="predicted"/>
<dbReference type="RefSeq" id="WP_301219308.1">
    <property type="nucleotide sequence ID" value="NZ_JAROCB010000003.1"/>
</dbReference>
<evidence type="ECO:0000313" key="3">
    <source>
        <dbReference type="Proteomes" id="UP001174210"/>
    </source>
</evidence>
<keyword evidence="1" id="KW-1133">Transmembrane helix</keyword>